<dbReference type="InterPro" id="IPR013320">
    <property type="entry name" value="ConA-like_dom_sf"/>
</dbReference>
<evidence type="ECO:0000313" key="4">
    <source>
        <dbReference type="Proteomes" id="UP000813385"/>
    </source>
</evidence>
<dbReference type="SUPFAM" id="SSF49899">
    <property type="entry name" value="Concanavalin A-like lectins/glucanases"/>
    <property type="match status" value="1"/>
</dbReference>
<comment type="caution">
    <text evidence="3">The sequence shown here is derived from an EMBL/GenBank/DDBJ whole genome shotgun (WGS) entry which is preliminary data.</text>
</comment>
<sequence length="285" mass="30843">MHFTSTFLAAAVLPALVAAWAAPQYPGFRLVSSDEFEGFAGSPVDASKWEYITEISVNNEVQKYTTDGRNVQLSGGGTLQLVPWKDANGQWTSGRVEAKTGFTPADGAVTIAESMLRFGGNEQANKQGIWPAFWLLGESIRNGVNWPECGEIDILEAINGLPQGHGTIHCDKFGGGACNTPTGISAATDMPDQTAWRKWRVQFDRTNPDWRQQSITWSLDEKPFHQVTGERIGDQKAWAALGQSGMYFILNVAVGGTLPGNPNDATLGGYGSMMEIAYVAVYSST</sequence>
<dbReference type="Pfam" id="PF26113">
    <property type="entry name" value="GH16_XgeA"/>
    <property type="match status" value="1"/>
</dbReference>
<feature type="domain" description="GH16" evidence="2">
    <location>
        <begin position="18"/>
        <end position="285"/>
    </location>
</feature>
<name>A0A8K0TC26_9PEZI</name>
<dbReference type="OrthoDB" id="192832at2759"/>
<feature type="chain" id="PRO_5035463508" evidence="1">
    <location>
        <begin position="20"/>
        <end position="285"/>
    </location>
</feature>
<keyword evidence="1" id="KW-0732">Signal</keyword>
<evidence type="ECO:0000313" key="3">
    <source>
        <dbReference type="EMBL" id="KAH7361894.1"/>
    </source>
</evidence>
<proteinExistence type="predicted"/>
<dbReference type="CDD" id="cd02182">
    <property type="entry name" value="GH16_Strep_laminarinase_like"/>
    <property type="match status" value="1"/>
</dbReference>
<gene>
    <name evidence="3" type="ORF">B0T11DRAFT_78762</name>
</gene>
<dbReference type="InterPro" id="IPR050546">
    <property type="entry name" value="Glycosyl_Hydrlase_16"/>
</dbReference>
<accession>A0A8K0TC26</accession>
<reference evidence="3" key="1">
    <citation type="journal article" date="2021" name="Nat. Commun.">
        <title>Genetic determinants of endophytism in the Arabidopsis root mycobiome.</title>
        <authorList>
            <person name="Mesny F."/>
            <person name="Miyauchi S."/>
            <person name="Thiergart T."/>
            <person name="Pickel B."/>
            <person name="Atanasova L."/>
            <person name="Karlsson M."/>
            <person name="Huettel B."/>
            <person name="Barry K.W."/>
            <person name="Haridas S."/>
            <person name="Chen C."/>
            <person name="Bauer D."/>
            <person name="Andreopoulos W."/>
            <person name="Pangilinan J."/>
            <person name="LaButti K."/>
            <person name="Riley R."/>
            <person name="Lipzen A."/>
            <person name="Clum A."/>
            <person name="Drula E."/>
            <person name="Henrissat B."/>
            <person name="Kohler A."/>
            <person name="Grigoriev I.V."/>
            <person name="Martin F.M."/>
            <person name="Hacquard S."/>
        </authorList>
    </citation>
    <scope>NUCLEOTIDE SEQUENCE</scope>
    <source>
        <strain evidence="3">MPI-CAGE-AT-0016</strain>
    </source>
</reference>
<keyword evidence="4" id="KW-1185">Reference proteome</keyword>
<dbReference type="Proteomes" id="UP000813385">
    <property type="component" value="Unassembled WGS sequence"/>
</dbReference>
<dbReference type="GO" id="GO:0004553">
    <property type="term" value="F:hydrolase activity, hydrolyzing O-glycosyl compounds"/>
    <property type="evidence" value="ECO:0007669"/>
    <property type="project" value="InterPro"/>
</dbReference>
<dbReference type="Gene3D" id="2.60.120.200">
    <property type="match status" value="1"/>
</dbReference>
<dbReference type="GO" id="GO:0005975">
    <property type="term" value="P:carbohydrate metabolic process"/>
    <property type="evidence" value="ECO:0007669"/>
    <property type="project" value="InterPro"/>
</dbReference>
<dbReference type="InterPro" id="IPR000757">
    <property type="entry name" value="Beta-glucanase-like"/>
</dbReference>
<dbReference type="AlphaFoldDB" id="A0A8K0TC26"/>
<organism evidence="3 4">
    <name type="scientific">Plectosphaerella cucumerina</name>
    <dbReference type="NCBI Taxonomy" id="40658"/>
    <lineage>
        <taxon>Eukaryota</taxon>
        <taxon>Fungi</taxon>
        <taxon>Dikarya</taxon>
        <taxon>Ascomycota</taxon>
        <taxon>Pezizomycotina</taxon>
        <taxon>Sordariomycetes</taxon>
        <taxon>Hypocreomycetidae</taxon>
        <taxon>Glomerellales</taxon>
        <taxon>Plectosphaerellaceae</taxon>
        <taxon>Plectosphaerella</taxon>
    </lineage>
</organism>
<dbReference type="PANTHER" id="PTHR10963">
    <property type="entry name" value="GLYCOSYL HYDROLASE-RELATED"/>
    <property type="match status" value="1"/>
</dbReference>
<evidence type="ECO:0000256" key="1">
    <source>
        <dbReference type="SAM" id="SignalP"/>
    </source>
</evidence>
<feature type="signal peptide" evidence="1">
    <location>
        <begin position="1"/>
        <end position="19"/>
    </location>
</feature>
<dbReference type="PROSITE" id="PS51762">
    <property type="entry name" value="GH16_2"/>
    <property type="match status" value="1"/>
</dbReference>
<evidence type="ECO:0000259" key="2">
    <source>
        <dbReference type="PROSITE" id="PS51762"/>
    </source>
</evidence>
<protein>
    <submittedName>
        <fullName evidence="3">Beta-glucanase</fullName>
    </submittedName>
</protein>
<dbReference type="EMBL" id="JAGPXD010000003">
    <property type="protein sequence ID" value="KAH7361894.1"/>
    <property type="molecule type" value="Genomic_DNA"/>
</dbReference>
<dbReference type="PANTHER" id="PTHR10963:SF60">
    <property type="entry name" value="GRAM-NEGATIVE BACTERIA-BINDING PROTEIN 1-RELATED"/>
    <property type="match status" value="1"/>
</dbReference>